<comment type="catalytic activity">
    <reaction evidence="9 12">
        <text>L-valine + 2-oxoglutarate = 3-methyl-2-oxobutanoate + L-glutamate</text>
        <dbReference type="Rhea" id="RHEA:24813"/>
        <dbReference type="ChEBI" id="CHEBI:11851"/>
        <dbReference type="ChEBI" id="CHEBI:16810"/>
        <dbReference type="ChEBI" id="CHEBI:29985"/>
        <dbReference type="ChEBI" id="CHEBI:57762"/>
        <dbReference type="EC" id="2.6.1.42"/>
    </reaction>
</comment>
<dbReference type="GO" id="GO:0009098">
    <property type="term" value="P:L-leucine biosynthetic process"/>
    <property type="evidence" value="ECO:0007669"/>
    <property type="project" value="UniProtKB-UniPathway"/>
</dbReference>
<dbReference type="PANTHER" id="PTHR42743:SF4">
    <property type="entry name" value="BRANCHED-CHAIN-AMINO-ACID AMINOTRANSFERASE-RELATED"/>
    <property type="match status" value="1"/>
</dbReference>
<dbReference type="PANTHER" id="PTHR42743">
    <property type="entry name" value="AMINO-ACID AMINOTRANSFERASE"/>
    <property type="match status" value="1"/>
</dbReference>
<dbReference type="SUPFAM" id="SSF56752">
    <property type="entry name" value="D-aminoacid aminotransferase-like PLP-dependent enzymes"/>
    <property type="match status" value="1"/>
</dbReference>
<evidence type="ECO:0000256" key="6">
    <source>
        <dbReference type="ARBA" id="ARBA00022576"/>
    </source>
</evidence>
<dbReference type="UniPathway" id="UPA00049">
    <property type="reaction ID" value="UER00062"/>
</dbReference>
<dbReference type="NCBIfam" id="TIGR01122">
    <property type="entry name" value="ilvE_I"/>
    <property type="match status" value="1"/>
</dbReference>
<evidence type="ECO:0000256" key="2">
    <source>
        <dbReference type="ARBA" id="ARBA00004824"/>
    </source>
</evidence>
<evidence type="ECO:0000256" key="5">
    <source>
        <dbReference type="ARBA" id="ARBA00009320"/>
    </source>
</evidence>
<dbReference type="GO" id="GO:0009099">
    <property type="term" value="P:L-valine biosynthetic process"/>
    <property type="evidence" value="ECO:0007669"/>
    <property type="project" value="UniProtKB-UniPathway"/>
</dbReference>
<dbReference type="EC" id="2.6.1.42" evidence="12"/>
<evidence type="ECO:0000256" key="12">
    <source>
        <dbReference type="RuleBase" id="RU364094"/>
    </source>
</evidence>
<keyword evidence="6 12" id="KW-0032">Aminotransferase</keyword>
<comment type="pathway">
    <text evidence="2 12">Amino-acid biosynthesis; L-isoleucine biosynthesis; L-isoleucine from 2-oxobutanoate: step 4/4.</text>
</comment>
<dbReference type="InterPro" id="IPR050571">
    <property type="entry name" value="Class-IV_PLP-Dep_Aminotrnsfr"/>
</dbReference>
<gene>
    <name evidence="12" type="primary">ilvE</name>
    <name evidence="13" type="ORF">ENP47_07335</name>
</gene>
<dbReference type="UniPathway" id="UPA00047">
    <property type="reaction ID" value="UER00058"/>
</dbReference>
<dbReference type="NCBIfam" id="NF005146">
    <property type="entry name" value="PRK06606.1"/>
    <property type="match status" value="1"/>
</dbReference>
<protein>
    <recommendedName>
        <fullName evidence="12">Branched-chain-amino-acid aminotransferase</fullName>
        <shortName evidence="12">BCAT</shortName>
        <ecNumber evidence="12">2.6.1.42</ecNumber>
    </recommendedName>
</protein>
<evidence type="ECO:0000256" key="10">
    <source>
        <dbReference type="ARBA" id="ARBA00048798"/>
    </source>
</evidence>
<evidence type="ECO:0000256" key="11">
    <source>
        <dbReference type="ARBA" id="ARBA00049229"/>
    </source>
</evidence>
<accession>A0A7C1X656</accession>
<comment type="pathway">
    <text evidence="4 12">Amino-acid biosynthesis; L-leucine biosynthesis; L-leucine from 3-methyl-2-oxobutanoate: step 4/4.</text>
</comment>
<comment type="similarity">
    <text evidence="5 12">Belongs to the class-IV pyridoxal-phosphate-dependent aminotransferase family.</text>
</comment>
<dbReference type="InterPro" id="IPR036038">
    <property type="entry name" value="Aminotransferase-like"/>
</dbReference>
<dbReference type="EMBL" id="DSJL01000011">
    <property type="protein sequence ID" value="HEF65394.1"/>
    <property type="molecule type" value="Genomic_DNA"/>
</dbReference>
<dbReference type="GO" id="GO:0009097">
    <property type="term" value="P:isoleucine biosynthetic process"/>
    <property type="evidence" value="ECO:0007669"/>
    <property type="project" value="UniProtKB-UniPathway"/>
</dbReference>
<comment type="catalytic activity">
    <reaction evidence="10 12">
        <text>L-isoleucine + 2-oxoglutarate = (S)-3-methyl-2-oxopentanoate + L-glutamate</text>
        <dbReference type="Rhea" id="RHEA:24801"/>
        <dbReference type="ChEBI" id="CHEBI:16810"/>
        <dbReference type="ChEBI" id="CHEBI:29985"/>
        <dbReference type="ChEBI" id="CHEBI:35146"/>
        <dbReference type="ChEBI" id="CHEBI:58045"/>
        <dbReference type="EC" id="2.6.1.42"/>
    </reaction>
</comment>
<dbReference type="Gene3D" id="3.20.10.10">
    <property type="entry name" value="D-amino Acid Aminotransferase, subunit A, domain 2"/>
    <property type="match status" value="1"/>
</dbReference>
<dbReference type="InterPro" id="IPR043132">
    <property type="entry name" value="BCAT-like_C"/>
</dbReference>
<evidence type="ECO:0000256" key="8">
    <source>
        <dbReference type="ARBA" id="ARBA00022898"/>
    </source>
</evidence>
<dbReference type="InterPro" id="IPR043131">
    <property type="entry name" value="BCAT-like_N"/>
</dbReference>
<dbReference type="FunFam" id="3.20.10.10:FF:000002">
    <property type="entry name" value="D-alanine aminotransferase"/>
    <property type="match status" value="1"/>
</dbReference>
<evidence type="ECO:0000256" key="1">
    <source>
        <dbReference type="ARBA" id="ARBA00001933"/>
    </source>
</evidence>
<comment type="catalytic activity">
    <reaction evidence="11 12">
        <text>L-leucine + 2-oxoglutarate = 4-methyl-2-oxopentanoate + L-glutamate</text>
        <dbReference type="Rhea" id="RHEA:18321"/>
        <dbReference type="ChEBI" id="CHEBI:16810"/>
        <dbReference type="ChEBI" id="CHEBI:17865"/>
        <dbReference type="ChEBI" id="CHEBI:29985"/>
        <dbReference type="ChEBI" id="CHEBI:57427"/>
        <dbReference type="EC" id="2.6.1.42"/>
    </reaction>
</comment>
<comment type="function">
    <text evidence="12">Acts on leucine, isoleucine and valine.</text>
</comment>
<comment type="cofactor">
    <cofactor evidence="1 12">
        <name>pyridoxal 5'-phosphate</name>
        <dbReference type="ChEBI" id="CHEBI:597326"/>
    </cofactor>
</comment>
<comment type="caution">
    <text evidence="13">The sequence shown here is derived from an EMBL/GenBank/DDBJ whole genome shotgun (WGS) entry which is preliminary data.</text>
</comment>
<keyword evidence="12" id="KW-0100">Branched-chain amino acid biosynthesis</keyword>
<keyword evidence="12" id="KW-0028">Amino-acid biosynthesis</keyword>
<dbReference type="InterPro" id="IPR001544">
    <property type="entry name" value="Aminotrans_IV"/>
</dbReference>
<dbReference type="UniPathway" id="UPA00048">
    <property type="reaction ID" value="UER00073"/>
</dbReference>
<evidence type="ECO:0000256" key="3">
    <source>
        <dbReference type="ARBA" id="ARBA00004931"/>
    </source>
</evidence>
<dbReference type="AlphaFoldDB" id="A0A7C1X656"/>
<dbReference type="GO" id="GO:0004084">
    <property type="term" value="F:branched-chain-amino-acid transaminase activity"/>
    <property type="evidence" value="ECO:0007669"/>
    <property type="project" value="UniProtKB-EC"/>
</dbReference>
<dbReference type="InterPro" id="IPR005785">
    <property type="entry name" value="B_amino_transI"/>
</dbReference>
<proteinExistence type="inferred from homology"/>
<dbReference type="Gene3D" id="3.30.470.10">
    <property type="match status" value="1"/>
</dbReference>
<keyword evidence="8 12" id="KW-0663">Pyridoxal phosphate</keyword>
<evidence type="ECO:0000313" key="13">
    <source>
        <dbReference type="EMBL" id="HEF65394.1"/>
    </source>
</evidence>
<keyword evidence="7 12" id="KW-0808">Transferase</keyword>
<reference evidence="13" key="1">
    <citation type="journal article" date="2020" name="mSystems">
        <title>Genome- and Community-Level Interaction Insights into Carbon Utilization and Element Cycling Functions of Hydrothermarchaeota in Hydrothermal Sediment.</title>
        <authorList>
            <person name="Zhou Z."/>
            <person name="Liu Y."/>
            <person name="Xu W."/>
            <person name="Pan J."/>
            <person name="Luo Z.H."/>
            <person name="Li M."/>
        </authorList>
    </citation>
    <scope>NUCLEOTIDE SEQUENCE [LARGE SCALE GENOMIC DNA]</scope>
    <source>
        <strain evidence="13">SpSt-222</strain>
    </source>
</reference>
<evidence type="ECO:0000256" key="7">
    <source>
        <dbReference type="ARBA" id="ARBA00022679"/>
    </source>
</evidence>
<evidence type="ECO:0000256" key="4">
    <source>
        <dbReference type="ARBA" id="ARBA00005072"/>
    </source>
</evidence>
<organism evidence="13">
    <name type="scientific">Thermomicrobium roseum</name>
    <dbReference type="NCBI Taxonomy" id="500"/>
    <lineage>
        <taxon>Bacteria</taxon>
        <taxon>Pseudomonadati</taxon>
        <taxon>Thermomicrobiota</taxon>
        <taxon>Thermomicrobia</taxon>
        <taxon>Thermomicrobiales</taxon>
        <taxon>Thermomicrobiaceae</taxon>
        <taxon>Thermomicrobium</taxon>
    </lineage>
</organism>
<evidence type="ECO:0000256" key="9">
    <source>
        <dbReference type="ARBA" id="ARBA00048212"/>
    </source>
</evidence>
<comment type="pathway">
    <text evidence="3 12">Amino-acid biosynthesis; L-valine biosynthesis; L-valine from pyruvate: step 4/4.</text>
</comment>
<dbReference type="Pfam" id="PF01063">
    <property type="entry name" value="Aminotran_4"/>
    <property type="match status" value="1"/>
</dbReference>
<sequence length="320" mass="35953">MSETHPRFLWWNGRQVQWEEATVHVTELGWSTVGAVFEGIRAYWNAETGEAYVFRLREHLERLLRSMRLVRLAPRWSIGELSEAILQLLRANECCEDTYIQPVAYRAAGPKTLSGFSEESGLYITTRPMPSHLLSGKVVRAKVSSWRRISDDVMPPRVKNISNYRNGQLAAMEAILDGYDQAILLNAEGKVAEAPGACIMLVRDGKLITPDITQSILESITRDALLRLAREELGLTIEERPVDRTELYIAEEVFLCGTAAEITVVGEIDHYVIGDGKPGAVTRALERLYHDIVRGIDPRRPDWRTPVGLAQVAMARRTSG</sequence>
<name>A0A7C1X656_THERO</name>